<gene>
    <name evidence="23" type="ORF">KC01_LOCUS33519</name>
</gene>
<dbReference type="Proteomes" id="UP001497482">
    <property type="component" value="Chromosome 5"/>
</dbReference>
<evidence type="ECO:0000313" key="24">
    <source>
        <dbReference type="Proteomes" id="UP001497482"/>
    </source>
</evidence>
<keyword evidence="12" id="KW-0378">Hydrolase</keyword>
<dbReference type="PANTHER" id="PTHR11409">
    <property type="entry name" value="ADENOSINE DEAMINASE"/>
    <property type="match status" value="1"/>
</dbReference>
<dbReference type="PROSITE" id="PS00485">
    <property type="entry name" value="A_DEAMINASE"/>
    <property type="match status" value="1"/>
</dbReference>
<dbReference type="GO" id="GO:0009168">
    <property type="term" value="P:purine ribonucleoside monophosphate biosynthetic process"/>
    <property type="evidence" value="ECO:0007669"/>
    <property type="project" value="InterPro"/>
</dbReference>
<evidence type="ECO:0000256" key="8">
    <source>
        <dbReference type="ARBA" id="ARBA00018099"/>
    </source>
</evidence>
<evidence type="ECO:0000256" key="11">
    <source>
        <dbReference type="ARBA" id="ARBA00022723"/>
    </source>
</evidence>
<evidence type="ECO:0000256" key="4">
    <source>
        <dbReference type="ARBA" id="ARBA00004321"/>
    </source>
</evidence>
<dbReference type="SUPFAM" id="SSF51556">
    <property type="entry name" value="Metallo-dependent hydrolases"/>
    <property type="match status" value="1"/>
</dbReference>
<dbReference type="NCBIfam" id="TIGR01430">
    <property type="entry name" value="aden_deam"/>
    <property type="match status" value="1"/>
</dbReference>
<reference evidence="23 24" key="1">
    <citation type="submission" date="2024-04" db="EMBL/GenBank/DDBJ databases">
        <authorList>
            <person name="Waldvogel A.-M."/>
            <person name="Schoenle A."/>
        </authorList>
    </citation>
    <scope>NUCLEOTIDE SEQUENCE [LARGE SCALE GENOMIC DNA]</scope>
</reference>
<evidence type="ECO:0000256" key="17">
    <source>
        <dbReference type="ARBA" id="ARBA00023228"/>
    </source>
</evidence>
<evidence type="ECO:0000256" key="20">
    <source>
        <dbReference type="ARBA" id="ARBA00047989"/>
    </source>
</evidence>
<dbReference type="GO" id="GO:0046872">
    <property type="term" value="F:metal ion binding"/>
    <property type="evidence" value="ECO:0007669"/>
    <property type="project" value="UniProtKB-KW"/>
</dbReference>
<evidence type="ECO:0000256" key="18">
    <source>
        <dbReference type="ARBA" id="ARBA00023329"/>
    </source>
</evidence>
<accession>A0AAV2LZ39</accession>
<keyword evidence="18" id="KW-0968">Cytoplasmic vesicle</keyword>
<protein>
    <recommendedName>
        <fullName evidence="8">Adenosine deaminase</fullName>
        <ecNumber evidence="7">3.5.4.4</ecNumber>
    </recommendedName>
    <alternativeName>
        <fullName evidence="19">Adenosine aminohydrolase</fullName>
    </alternativeName>
</protein>
<evidence type="ECO:0000256" key="12">
    <source>
        <dbReference type="ARBA" id="ARBA00022801"/>
    </source>
</evidence>
<evidence type="ECO:0000256" key="19">
    <source>
        <dbReference type="ARBA" id="ARBA00031852"/>
    </source>
</evidence>
<sequence length="398" mass="44493">MHTLAYRAGAIEAVVAAALGSVRVKGSVRRHLSSSMSPVSSNAIVFNKPKVELHVHLDGAIRVQTILDVAERRGITLPASTVEQMTQVIIVQTPGSLTEFLGRFAEYMHVIAGDREAIKRVAYEFVEDKAKEGVVYVEVRYSPHFLANTQVDPIPWNQTEGDLSPDEVVRLVNEGLREGEEAFRTKARSILCCMRHMPKWSMDVVELCKRYREEGVVAIDLAGDESLNCEAYPGHKNAYQEAVRCGIHRTVHAGEVGPPSVVQEAVEVLKAERIGHGYRTLEDPTLYKQLLQQNMHFEMCPVSSKFTGACSSDFTQHPIITFRNDKANFSLNTDDPLIFNSSLHDDYSTALTFMGFTEQDFQRLNICAAQSCFLPAEEKRELLQSLYEAYGMVQSTAF</sequence>
<dbReference type="GO" id="GO:0004000">
    <property type="term" value="F:adenosine deaminase activity"/>
    <property type="evidence" value="ECO:0007669"/>
    <property type="project" value="InterPro"/>
</dbReference>
<dbReference type="PANTHER" id="PTHR11409:SF43">
    <property type="entry name" value="ADENOSINE DEAMINASE"/>
    <property type="match status" value="1"/>
</dbReference>
<evidence type="ECO:0000259" key="22">
    <source>
        <dbReference type="Pfam" id="PF00962"/>
    </source>
</evidence>
<evidence type="ECO:0000256" key="13">
    <source>
        <dbReference type="ARBA" id="ARBA00022833"/>
    </source>
</evidence>
<keyword evidence="14" id="KW-0965">Cell junction</keyword>
<dbReference type="GO" id="GO:0060205">
    <property type="term" value="C:cytoplasmic vesicle lumen"/>
    <property type="evidence" value="ECO:0007669"/>
    <property type="project" value="UniProtKB-SubCell"/>
</dbReference>
<proteinExistence type="inferred from homology"/>
<dbReference type="InterPro" id="IPR006330">
    <property type="entry name" value="Ado/ade_deaminase"/>
</dbReference>
<evidence type="ECO:0000256" key="14">
    <source>
        <dbReference type="ARBA" id="ARBA00022949"/>
    </source>
</evidence>
<keyword evidence="15" id="KW-0546">Nucleotide metabolism</keyword>
<dbReference type="GO" id="GO:0070161">
    <property type="term" value="C:anchoring junction"/>
    <property type="evidence" value="ECO:0007669"/>
    <property type="project" value="UniProtKB-SubCell"/>
</dbReference>
<keyword evidence="10" id="KW-0963">Cytoplasm</keyword>
<comment type="similarity">
    <text evidence="6">Belongs to the metallo-dependent hydrolases superfamily. Adenosine and AMP deaminases family.</text>
</comment>
<keyword evidence="17" id="KW-0458">Lysosome</keyword>
<evidence type="ECO:0000256" key="2">
    <source>
        <dbReference type="ARBA" id="ARBA00004282"/>
    </source>
</evidence>
<dbReference type="Pfam" id="PF00962">
    <property type="entry name" value="A_deaminase"/>
    <property type="match status" value="1"/>
</dbReference>
<dbReference type="InterPro" id="IPR006650">
    <property type="entry name" value="A/AMP_deam_AS"/>
</dbReference>
<evidence type="ECO:0000256" key="16">
    <source>
        <dbReference type="ARBA" id="ARBA00023136"/>
    </source>
</evidence>
<dbReference type="InterPro" id="IPR001365">
    <property type="entry name" value="A_deaminase_dom"/>
</dbReference>
<dbReference type="GO" id="GO:0005764">
    <property type="term" value="C:lysosome"/>
    <property type="evidence" value="ECO:0007669"/>
    <property type="project" value="UniProtKB-SubCell"/>
</dbReference>
<keyword evidence="9" id="KW-1003">Cell membrane</keyword>
<organism evidence="23 24">
    <name type="scientific">Knipowitschia caucasica</name>
    <name type="common">Caucasian dwarf goby</name>
    <name type="synonym">Pomatoschistus caucasicus</name>
    <dbReference type="NCBI Taxonomy" id="637954"/>
    <lineage>
        <taxon>Eukaryota</taxon>
        <taxon>Metazoa</taxon>
        <taxon>Chordata</taxon>
        <taxon>Craniata</taxon>
        <taxon>Vertebrata</taxon>
        <taxon>Euteleostomi</taxon>
        <taxon>Actinopterygii</taxon>
        <taxon>Neopterygii</taxon>
        <taxon>Teleostei</taxon>
        <taxon>Neoteleostei</taxon>
        <taxon>Acanthomorphata</taxon>
        <taxon>Gobiaria</taxon>
        <taxon>Gobiiformes</taxon>
        <taxon>Gobioidei</taxon>
        <taxon>Gobiidae</taxon>
        <taxon>Gobiinae</taxon>
        <taxon>Knipowitschia</taxon>
    </lineage>
</organism>
<dbReference type="FunFam" id="3.20.20.140:FF:000038">
    <property type="entry name" value="Adenosine deaminase"/>
    <property type="match status" value="1"/>
</dbReference>
<dbReference type="InterPro" id="IPR032466">
    <property type="entry name" value="Metal_Hydrolase"/>
</dbReference>
<dbReference type="GO" id="GO:0043103">
    <property type="term" value="P:hypoxanthine salvage"/>
    <property type="evidence" value="ECO:0007669"/>
    <property type="project" value="TreeGrafter"/>
</dbReference>
<dbReference type="GO" id="GO:0042110">
    <property type="term" value="P:T cell activation"/>
    <property type="evidence" value="ECO:0007669"/>
    <property type="project" value="TreeGrafter"/>
</dbReference>
<evidence type="ECO:0000256" key="6">
    <source>
        <dbReference type="ARBA" id="ARBA00006676"/>
    </source>
</evidence>
<keyword evidence="13" id="KW-0862">Zinc</keyword>
<evidence type="ECO:0000313" key="23">
    <source>
        <dbReference type="EMBL" id="CAL1606316.1"/>
    </source>
</evidence>
<dbReference type="GO" id="GO:0009897">
    <property type="term" value="C:external side of plasma membrane"/>
    <property type="evidence" value="ECO:0007669"/>
    <property type="project" value="TreeGrafter"/>
</dbReference>
<dbReference type="GO" id="GO:0046103">
    <property type="term" value="P:inosine biosynthetic process"/>
    <property type="evidence" value="ECO:0007669"/>
    <property type="project" value="TreeGrafter"/>
</dbReference>
<evidence type="ECO:0000256" key="21">
    <source>
        <dbReference type="ARBA" id="ARBA00049213"/>
    </source>
</evidence>
<dbReference type="EC" id="3.5.4.4" evidence="7"/>
<dbReference type="HAMAP" id="MF_00540">
    <property type="entry name" value="A_deaminase"/>
    <property type="match status" value="1"/>
</dbReference>
<keyword evidence="16" id="KW-0472">Membrane</keyword>
<evidence type="ECO:0000256" key="15">
    <source>
        <dbReference type="ARBA" id="ARBA00023080"/>
    </source>
</evidence>
<dbReference type="GO" id="GO:0009117">
    <property type="term" value="P:nucleotide metabolic process"/>
    <property type="evidence" value="ECO:0007669"/>
    <property type="project" value="UniProtKB-KW"/>
</dbReference>
<evidence type="ECO:0000256" key="3">
    <source>
        <dbReference type="ARBA" id="ARBA00004296"/>
    </source>
</evidence>
<keyword evidence="24" id="KW-1185">Reference proteome</keyword>
<evidence type="ECO:0000256" key="9">
    <source>
        <dbReference type="ARBA" id="ARBA00022475"/>
    </source>
</evidence>
<dbReference type="AlphaFoldDB" id="A0AAV2LZ39"/>
<evidence type="ECO:0000256" key="5">
    <source>
        <dbReference type="ARBA" id="ARBA00004371"/>
    </source>
</evidence>
<dbReference type="GO" id="GO:0060169">
    <property type="term" value="P:negative regulation of adenosine receptor signaling pathway"/>
    <property type="evidence" value="ECO:0007669"/>
    <property type="project" value="TreeGrafter"/>
</dbReference>
<evidence type="ECO:0000256" key="1">
    <source>
        <dbReference type="ARBA" id="ARBA00001947"/>
    </source>
</evidence>
<feature type="domain" description="Adenosine deaminase" evidence="22">
    <location>
        <begin position="49"/>
        <end position="388"/>
    </location>
</feature>
<dbReference type="Gene3D" id="3.20.20.140">
    <property type="entry name" value="Metal-dependent hydrolases"/>
    <property type="match status" value="1"/>
</dbReference>
<dbReference type="CDD" id="cd01320">
    <property type="entry name" value="ADA"/>
    <property type="match status" value="1"/>
</dbReference>
<comment type="catalytic activity">
    <reaction evidence="20">
        <text>adenosine + H2O + H(+) = inosine + NH4(+)</text>
        <dbReference type="Rhea" id="RHEA:24408"/>
        <dbReference type="ChEBI" id="CHEBI:15377"/>
        <dbReference type="ChEBI" id="CHEBI:15378"/>
        <dbReference type="ChEBI" id="CHEBI:16335"/>
        <dbReference type="ChEBI" id="CHEBI:17596"/>
        <dbReference type="ChEBI" id="CHEBI:28938"/>
        <dbReference type="EC" id="3.5.4.4"/>
    </reaction>
    <physiologicalReaction direction="left-to-right" evidence="20">
        <dbReference type="Rhea" id="RHEA:24409"/>
    </physiologicalReaction>
</comment>
<comment type="catalytic activity">
    <reaction evidence="21">
        <text>2'-deoxyadenosine + H2O + H(+) = 2'-deoxyinosine + NH4(+)</text>
        <dbReference type="Rhea" id="RHEA:28190"/>
        <dbReference type="ChEBI" id="CHEBI:15377"/>
        <dbReference type="ChEBI" id="CHEBI:15378"/>
        <dbReference type="ChEBI" id="CHEBI:17256"/>
        <dbReference type="ChEBI" id="CHEBI:28938"/>
        <dbReference type="ChEBI" id="CHEBI:28997"/>
        <dbReference type="EC" id="3.5.4.4"/>
    </reaction>
    <physiologicalReaction direction="left-to-right" evidence="21">
        <dbReference type="Rhea" id="RHEA:28191"/>
    </physiologicalReaction>
</comment>
<evidence type="ECO:0000256" key="7">
    <source>
        <dbReference type="ARBA" id="ARBA00012784"/>
    </source>
</evidence>
<keyword evidence="11" id="KW-0479">Metal-binding</keyword>
<comment type="subcellular location">
    <subcellularLocation>
        <location evidence="2">Cell junction</location>
    </subcellularLocation>
    <subcellularLocation>
        <location evidence="3">Cell membrane</location>
        <topology evidence="3">Peripheral membrane protein</topology>
        <orientation evidence="3">Extracellular side</orientation>
    </subcellularLocation>
    <subcellularLocation>
        <location evidence="4">Cytoplasmic vesicle lumen</location>
    </subcellularLocation>
    <subcellularLocation>
        <location evidence="5">Lysosome</location>
    </subcellularLocation>
</comment>
<dbReference type="InterPro" id="IPR028893">
    <property type="entry name" value="A_deaminase"/>
</dbReference>
<name>A0AAV2LZ39_KNICA</name>
<comment type="cofactor">
    <cofactor evidence="1">
        <name>Zn(2+)</name>
        <dbReference type="ChEBI" id="CHEBI:29105"/>
    </cofactor>
</comment>
<evidence type="ECO:0000256" key="10">
    <source>
        <dbReference type="ARBA" id="ARBA00022490"/>
    </source>
</evidence>
<dbReference type="GO" id="GO:0006154">
    <property type="term" value="P:adenosine catabolic process"/>
    <property type="evidence" value="ECO:0007669"/>
    <property type="project" value="TreeGrafter"/>
</dbReference>
<dbReference type="EMBL" id="OZ035827">
    <property type="protein sequence ID" value="CAL1606316.1"/>
    <property type="molecule type" value="Genomic_DNA"/>
</dbReference>
<dbReference type="GO" id="GO:0005829">
    <property type="term" value="C:cytosol"/>
    <property type="evidence" value="ECO:0007669"/>
    <property type="project" value="TreeGrafter"/>
</dbReference>